<dbReference type="InterPro" id="IPR030678">
    <property type="entry name" value="Peptide/Ni-bd"/>
</dbReference>
<reference evidence="4" key="3">
    <citation type="submission" date="2020-11" db="EMBL/GenBank/DDBJ databases">
        <title>Intraspecies plasmid and genomic variation of Mycobacterium kubicae revealed by the complete genome sequences of two clinical isolates.</title>
        <authorList>
            <person name="Hendrix J.R."/>
            <person name="Epperson L.E."/>
            <person name="Honda J.R."/>
            <person name="Strong M."/>
        </authorList>
    </citation>
    <scope>NUCLEOTIDE SEQUENCE</scope>
    <source>
        <strain evidence="4">JCM 13573</strain>
    </source>
</reference>
<evidence type="ECO:0000256" key="1">
    <source>
        <dbReference type="SAM" id="SignalP"/>
    </source>
</evidence>
<evidence type="ECO:0000313" key="3">
    <source>
        <dbReference type="EMBL" id="GFG66008.1"/>
    </source>
</evidence>
<dbReference type="PANTHER" id="PTHR30290:SF83">
    <property type="entry name" value="ABC TRANSPORTER SUBSTRATE-BINDING PROTEIN"/>
    <property type="match status" value="1"/>
</dbReference>
<protein>
    <submittedName>
        <fullName evidence="3 4">ABC transporter substrate-binding protein</fullName>
    </submittedName>
</protein>
<reference evidence="3" key="2">
    <citation type="submission" date="2020-02" db="EMBL/GenBank/DDBJ databases">
        <authorList>
            <person name="Matsumoto Y."/>
            <person name="Kinjo T."/>
            <person name="Motooka D."/>
            <person name="Nabeya D."/>
            <person name="Jung N."/>
            <person name="Uechi K."/>
            <person name="Horii T."/>
            <person name="Iida T."/>
            <person name="Fujita J."/>
            <person name="Nakamura S."/>
        </authorList>
    </citation>
    <scope>NUCLEOTIDE SEQUENCE</scope>
    <source>
        <strain evidence="3">JCM 13573</strain>
    </source>
</reference>
<dbReference type="GO" id="GO:0015833">
    <property type="term" value="P:peptide transport"/>
    <property type="evidence" value="ECO:0007669"/>
    <property type="project" value="TreeGrafter"/>
</dbReference>
<dbReference type="GO" id="GO:1904680">
    <property type="term" value="F:peptide transmembrane transporter activity"/>
    <property type="evidence" value="ECO:0007669"/>
    <property type="project" value="TreeGrafter"/>
</dbReference>
<name>A0AAX1JB92_9MYCO</name>
<feature type="signal peptide" evidence="1">
    <location>
        <begin position="1"/>
        <end position="23"/>
    </location>
</feature>
<dbReference type="KEGG" id="mku:I2456_26130"/>
<dbReference type="Proteomes" id="UP000663583">
    <property type="component" value="Chromosome"/>
</dbReference>
<dbReference type="Gene3D" id="3.40.190.10">
    <property type="entry name" value="Periplasmic binding protein-like II"/>
    <property type="match status" value="1"/>
</dbReference>
<dbReference type="AlphaFoldDB" id="A0AAX1JB92"/>
<gene>
    <name evidence="3" type="primary">dppA</name>
    <name evidence="4" type="ORF">I2456_26130</name>
    <name evidence="3" type="ORF">MKUB_34980</name>
</gene>
<feature type="domain" description="Solute-binding protein family 5" evidence="2">
    <location>
        <begin position="75"/>
        <end position="462"/>
    </location>
</feature>
<evidence type="ECO:0000259" key="2">
    <source>
        <dbReference type="Pfam" id="PF00496"/>
    </source>
</evidence>
<dbReference type="GO" id="GO:0042597">
    <property type="term" value="C:periplasmic space"/>
    <property type="evidence" value="ECO:0007669"/>
    <property type="project" value="UniProtKB-ARBA"/>
</dbReference>
<dbReference type="EMBL" id="BLKU01000005">
    <property type="protein sequence ID" value="GFG66008.1"/>
    <property type="molecule type" value="Genomic_DNA"/>
</dbReference>
<feature type="chain" id="PRO_5043869573" evidence="1">
    <location>
        <begin position="24"/>
        <end position="540"/>
    </location>
</feature>
<dbReference type="SUPFAM" id="SSF53850">
    <property type="entry name" value="Periplasmic binding protein-like II"/>
    <property type="match status" value="1"/>
</dbReference>
<dbReference type="Gene3D" id="3.90.76.10">
    <property type="entry name" value="Dipeptide-binding Protein, Domain 1"/>
    <property type="match status" value="1"/>
</dbReference>
<evidence type="ECO:0000313" key="5">
    <source>
        <dbReference type="Proteomes" id="UP000465306"/>
    </source>
</evidence>
<dbReference type="Pfam" id="PF00496">
    <property type="entry name" value="SBP_bac_5"/>
    <property type="match status" value="1"/>
</dbReference>
<dbReference type="GO" id="GO:0043190">
    <property type="term" value="C:ATP-binding cassette (ABC) transporter complex"/>
    <property type="evidence" value="ECO:0007669"/>
    <property type="project" value="InterPro"/>
</dbReference>
<evidence type="ECO:0000313" key="6">
    <source>
        <dbReference type="Proteomes" id="UP000663583"/>
    </source>
</evidence>
<dbReference type="InterPro" id="IPR039424">
    <property type="entry name" value="SBP_5"/>
</dbReference>
<dbReference type="InterPro" id="IPR000914">
    <property type="entry name" value="SBP_5_dom"/>
</dbReference>
<proteinExistence type="predicted"/>
<sequence>MRRMRTAMAAVAAAVLAVAPVAACGGGALTPDVVLVNGGEPPNPLIPTSTNDSNGGRILDRLFAGLMSYDANGRPSPEVAQSIETTDNVNYRIVLKPGWKFTDGSPVTSHSFVDAWNYGALSANGQLQQSFFSPIDGFDEVAGPATGTTRTTMSGLRVVNDLEFTVRLKAPTIDFTLRLGHSSFYPLPDAAFRDMAGFGRNPVGNGPYQLASGGDGPAWEHNVKMDLVPNPGYHGNRTPRNKGLRFEFYANLDTAYSDLLSGNLDVLDTIPSSALTIYRRDLGGNAAGGPAAVNQFVDTPLRLPHFGGEEGRLRRLALSAAINRPQICKQIFADTRAPARDFTAESLPGFDPNIPGNDALDFNPERARQLWAQANAISPWTGRYPIAYNADSGHQDWVDAVANSIKNVLGIDAAGAPQPTFAALRTQITNRTIDSAFRAGWQGDYPSKMEFLAPLFATGAGSNDVGYSSREFDAALARAEAAPSLPAASVLANEAQRILFHDMPSVPLWYYISVVGWSTEVSSVTVTWNGLPDYEHIVKA</sequence>
<accession>A0AAX1JB92</accession>
<dbReference type="RefSeq" id="WP_068034499.1">
    <property type="nucleotide sequence ID" value="NZ_BLKU01000005.1"/>
</dbReference>
<evidence type="ECO:0000313" key="4">
    <source>
        <dbReference type="EMBL" id="QPI37694.1"/>
    </source>
</evidence>
<dbReference type="Proteomes" id="UP000465306">
    <property type="component" value="Unassembled WGS sequence"/>
</dbReference>
<reference evidence="3 5" key="1">
    <citation type="journal article" date="2019" name="Emerg. Microbes Infect.">
        <title>Comprehensive subspecies identification of 175 nontuberculous mycobacteria species based on 7547 genomic profiles.</title>
        <authorList>
            <person name="Matsumoto Y."/>
            <person name="Kinjo T."/>
            <person name="Motooka D."/>
            <person name="Nabeya D."/>
            <person name="Jung N."/>
            <person name="Uechi K."/>
            <person name="Horii T."/>
            <person name="Iida T."/>
            <person name="Fujita J."/>
            <person name="Nakamura S."/>
        </authorList>
    </citation>
    <scope>NUCLEOTIDE SEQUENCE [LARGE SCALE GENOMIC DNA]</scope>
    <source>
        <strain evidence="3 5">JCM 13573</strain>
    </source>
</reference>
<keyword evidence="1" id="KW-0732">Signal</keyword>
<dbReference type="Gene3D" id="3.10.105.10">
    <property type="entry name" value="Dipeptide-binding Protein, Domain 3"/>
    <property type="match status" value="1"/>
</dbReference>
<dbReference type="EMBL" id="CP065047">
    <property type="protein sequence ID" value="QPI37694.1"/>
    <property type="molecule type" value="Genomic_DNA"/>
</dbReference>
<dbReference type="PIRSF" id="PIRSF002741">
    <property type="entry name" value="MppA"/>
    <property type="match status" value="1"/>
</dbReference>
<dbReference type="CDD" id="cd00995">
    <property type="entry name" value="PBP2_NikA_DppA_OppA_like"/>
    <property type="match status" value="1"/>
</dbReference>
<keyword evidence="5" id="KW-1185">Reference proteome</keyword>
<organism evidence="4 6">
    <name type="scientific">Mycobacterium kubicae</name>
    <dbReference type="NCBI Taxonomy" id="120959"/>
    <lineage>
        <taxon>Bacteria</taxon>
        <taxon>Bacillati</taxon>
        <taxon>Actinomycetota</taxon>
        <taxon>Actinomycetes</taxon>
        <taxon>Mycobacteriales</taxon>
        <taxon>Mycobacteriaceae</taxon>
        <taxon>Mycobacterium</taxon>
        <taxon>Mycobacterium simiae complex</taxon>
    </lineage>
</organism>
<dbReference type="PANTHER" id="PTHR30290">
    <property type="entry name" value="PERIPLASMIC BINDING COMPONENT OF ABC TRANSPORTER"/>
    <property type="match status" value="1"/>
</dbReference>